<keyword evidence="3" id="KW-1185">Reference proteome</keyword>
<keyword evidence="1" id="KW-0812">Transmembrane</keyword>
<keyword evidence="1" id="KW-0472">Membrane</keyword>
<reference evidence="2 3" key="1">
    <citation type="journal article" date="2012" name="Genome Biol.">
        <title>Sequencing three crocodilian genomes to illuminate the evolution of archosaurs and amniotes.</title>
        <authorList>
            <person name="St John J.A."/>
            <person name="Braun E.L."/>
            <person name="Isberg S.R."/>
            <person name="Miles L.G."/>
            <person name="Chong A.Y."/>
            <person name="Gongora J."/>
            <person name="Dalzell P."/>
            <person name="Moran C."/>
            <person name="Bed'hom B."/>
            <person name="Abzhanov A."/>
            <person name="Burgess S.C."/>
            <person name="Cooksey A.M."/>
            <person name="Castoe T.A."/>
            <person name="Crawford N.G."/>
            <person name="Densmore L.D."/>
            <person name="Drew J.C."/>
            <person name="Edwards S.V."/>
            <person name="Faircloth B.C."/>
            <person name="Fujita M.K."/>
            <person name="Greenwold M.J."/>
            <person name="Hoffmann F.G."/>
            <person name="Howard J.M."/>
            <person name="Iguchi T."/>
            <person name="Janes D.E."/>
            <person name="Khan S.Y."/>
            <person name="Kohno S."/>
            <person name="de Koning A.J."/>
            <person name="Lance S.L."/>
            <person name="McCarthy F.M."/>
            <person name="McCormack J.E."/>
            <person name="Merchant M.E."/>
            <person name="Peterson D.G."/>
            <person name="Pollock D.D."/>
            <person name="Pourmand N."/>
            <person name="Raney B.J."/>
            <person name="Roessler K.A."/>
            <person name="Sanford J.R."/>
            <person name="Sawyer R.H."/>
            <person name="Schmidt C.J."/>
            <person name="Triplett E.W."/>
            <person name="Tuberville T.D."/>
            <person name="Venegas-Anaya M."/>
            <person name="Howard J.T."/>
            <person name="Jarvis E.D."/>
            <person name="Guillette L.J.Jr."/>
            <person name="Glenn T.C."/>
            <person name="Green R.E."/>
            <person name="Ray D.A."/>
        </authorList>
    </citation>
    <scope>NUCLEOTIDE SEQUENCE [LARGE SCALE GENOMIC DNA]</scope>
    <source>
        <strain evidence="2">KSC_2009_1</strain>
    </source>
</reference>
<keyword evidence="1" id="KW-1133">Transmembrane helix</keyword>
<accession>A0A151P7Z5</accession>
<evidence type="ECO:0000313" key="3">
    <source>
        <dbReference type="Proteomes" id="UP000050525"/>
    </source>
</evidence>
<feature type="transmembrane region" description="Helical" evidence="1">
    <location>
        <begin position="41"/>
        <end position="62"/>
    </location>
</feature>
<sequence>MNIWNPDLVSSFASCFRFIRGQNNFAGIIFLWNLRISLPTITALAMLTVHVVSYPILTAWIWKDSSQRLVILLSWECNSAL</sequence>
<organism evidence="2 3">
    <name type="scientific">Alligator mississippiensis</name>
    <name type="common">American alligator</name>
    <dbReference type="NCBI Taxonomy" id="8496"/>
    <lineage>
        <taxon>Eukaryota</taxon>
        <taxon>Metazoa</taxon>
        <taxon>Chordata</taxon>
        <taxon>Craniata</taxon>
        <taxon>Vertebrata</taxon>
        <taxon>Euteleostomi</taxon>
        <taxon>Archelosauria</taxon>
        <taxon>Archosauria</taxon>
        <taxon>Crocodylia</taxon>
        <taxon>Alligatoridae</taxon>
        <taxon>Alligatorinae</taxon>
        <taxon>Alligator</taxon>
    </lineage>
</organism>
<dbReference type="EMBL" id="AKHW03000629">
    <property type="protein sequence ID" value="KYO45217.1"/>
    <property type="molecule type" value="Genomic_DNA"/>
</dbReference>
<proteinExistence type="predicted"/>
<name>A0A151P7Z5_ALLMI</name>
<dbReference type="AlphaFoldDB" id="A0A151P7Z5"/>
<dbReference type="Proteomes" id="UP000050525">
    <property type="component" value="Unassembled WGS sequence"/>
</dbReference>
<evidence type="ECO:0000313" key="2">
    <source>
        <dbReference type="EMBL" id="KYO45217.1"/>
    </source>
</evidence>
<evidence type="ECO:0000256" key="1">
    <source>
        <dbReference type="SAM" id="Phobius"/>
    </source>
</evidence>
<comment type="caution">
    <text evidence="2">The sequence shown here is derived from an EMBL/GenBank/DDBJ whole genome shotgun (WGS) entry which is preliminary data.</text>
</comment>
<protein>
    <submittedName>
        <fullName evidence="2">Uncharacterized protein</fullName>
    </submittedName>
</protein>
<gene>
    <name evidence="2" type="ORF">Y1Q_0014671</name>
</gene>